<accession>A0A1I2DZN9</accession>
<evidence type="ECO:0000259" key="1">
    <source>
        <dbReference type="Pfam" id="PF13614"/>
    </source>
</evidence>
<dbReference type="PANTHER" id="PTHR13696:SF99">
    <property type="entry name" value="COBYRINIC ACID AC-DIAMIDE SYNTHASE"/>
    <property type="match status" value="1"/>
</dbReference>
<reference evidence="2 3" key="1">
    <citation type="submission" date="2016-10" db="EMBL/GenBank/DDBJ databases">
        <authorList>
            <person name="de Groot N.N."/>
        </authorList>
    </citation>
    <scope>NUCLEOTIDE SEQUENCE [LARGE SCALE GENOMIC DNA]</scope>
    <source>
        <strain>GEY</strain>
        <strain evidence="3">DSM 9560</strain>
    </source>
</reference>
<dbReference type="OrthoDB" id="9815116at2"/>
<dbReference type="PANTHER" id="PTHR13696">
    <property type="entry name" value="P-LOOP CONTAINING NUCLEOSIDE TRIPHOSPHATE HYDROLASE"/>
    <property type="match status" value="1"/>
</dbReference>
<sequence length="246" mass="27061">MQKGVIAIINHKGGVGKTTTTLNLGKALSLCGKKTLIIDIDPQANLSQSIGVEEPNVHIVQSMLENTPLPIHHLAENFDLIPADLDLSEAEVKLQNDVNGYFKLRNVLRNAKEKYDFILIDCPPSLGILTTNALIAATHILIVVQSEYLAVKGLQTILRLVESVRENLNPDLEVAGMLITQLNKTIFRQNIADTLRNIYQGKVFQTAIRQNISLAEASSVGQDIFTYSNRSAGAEDYMSLAKEILN</sequence>
<dbReference type="FunFam" id="3.40.50.300:FF:000285">
    <property type="entry name" value="Sporulation initiation inhibitor Soj"/>
    <property type="match status" value="1"/>
</dbReference>
<dbReference type="EMBL" id="FONY01000008">
    <property type="protein sequence ID" value="SFE86094.1"/>
    <property type="molecule type" value="Genomic_DNA"/>
</dbReference>
<keyword evidence="3" id="KW-1185">Reference proteome</keyword>
<dbReference type="Proteomes" id="UP000199513">
    <property type="component" value="Unassembled WGS sequence"/>
</dbReference>
<evidence type="ECO:0000313" key="2">
    <source>
        <dbReference type="EMBL" id="SFE86094.1"/>
    </source>
</evidence>
<organism evidence="2 3">
    <name type="scientific">Thermoflexibacter ruber</name>
    <dbReference type="NCBI Taxonomy" id="1003"/>
    <lineage>
        <taxon>Bacteria</taxon>
        <taxon>Pseudomonadati</taxon>
        <taxon>Bacteroidota</taxon>
        <taxon>Cytophagia</taxon>
        <taxon>Cytophagales</taxon>
        <taxon>Thermoflexibacteraceae</taxon>
        <taxon>Thermoflexibacter</taxon>
    </lineage>
</organism>
<dbReference type="Pfam" id="PF13614">
    <property type="entry name" value="AAA_31"/>
    <property type="match status" value="1"/>
</dbReference>
<gene>
    <name evidence="2" type="ORF">SAMN04488541_100897</name>
</gene>
<dbReference type="AlphaFoldDB" id="A0A1I2DZN9"/>
<dbReference type="STRING" id="1003.SAMN04488541_100897"/>
<protein>
    <submittedName>
        <fullName evidence="2">Chromosome partitioning protein</fullName>
    </submittedName>
</protein>
<dbReference type="Gene3D" id="3.40.50.300">
    <property type="entry name" value="P-loop containing nucleotide triphosphate hydrolases"/>
    <property type="match status" value="1"/>
</dbReference>
<dbReference type="InterPro" id="IPR027417">
    <property type="entry name" value="P-loop_NTPase"/>
</dbReference>
<evidence type="ECO:0000313" key="3">
    <source>
        <dbReference type="Proteomes" id="UP000199513"/>
    </source>
</evidence>
<feature type="domain" description="AAA" evidence="1">
    <location>
        <begin position="5"/>
        <end position="174"/>
    </location>
</feature>
<dbReference type="SUPFAM" id="SSF52540">
    <property type="entry name" value="P-loop containing nucleoside triphosphate hydrolases"/>
    <property type="match status" value="1"/>
</dbReference>
<dbReference type="CDD" id="cd02042">
    <property type="entry name" value="ParAB_family"/>
    <property type="match status" value="1"/>
</dbReference>
<proteinExistence type="predicted"/>
<dbReference type="InterPro" id="IPR050678">
    <property type="entry name" value="DNA_Partitioning_ATPase"/>
</dbReference>
<dbReference type="RefSeq" id="WP_091541971.1">
    <property type="nucleotide sequence ID" value="NZ_FONY01000008.1"/>
</dbReference>
<dbReference type="InterPro" id="IPR025669">
    <property type="entry name" value="AAA_dom"/>
</dbReference>
<name>A0A1I2DZN9_9BACT</name>